<proteinExistence type="predicted"/>
<evidence type="ECO:0000313" key="3">
    <source>
        <dbReference type="Proteomes" id="UP000184394"/>
    </source>
</evidence>
<organism evidence="2 3">
    <name type="scientific">Ruminococcus flavefaciens</name>
    <dbReference type="NCBI Taxonomy" id="1265"/>
    <lineage>
        <taxon>Bacteria</taxon>
        <taxon>Bacillati</taxon>
        <taxon>Bacillota</taxon>
        <taxon>Clostridia</taxon>
        <taxon>Eubacteriales</taxon>
        <taxon>Oscillospiraceae</taxon>
        <taxon>Ruminococcus</taxon>
    </lineage>
</organism>
<gene>
    <name evidence="2" type="ORF">SAMN04487860_12610</name>
</gene>
<protein>
    <submittedName>
        <fullName evidence="2">Uncharacterized membrane protein</fullName>
    </submittedName>
</protein>
<keyword evidence="1" id="KW-1133">Transmembrane helix</keyword>
<keyword evidence="1" id="KW-0472">Membrane</keyword>
<feature type="transmembrane region" description="Helical" evidence="1">
    <location>
        <begin position="110"/>
        <end position="135"/>
    </location>
</feature>
<dbReference type="RefSeq" id="WP_072952540.1">
    <property type="nucleotide sequence ID" value="NZ_FRCT01000026.1"/>
</dbReference>
<keyword evidence="1" id="KW-0812">Transmembrane</keyword>
<dbReference type="Pfam" id="PF22564">
    <property type="entry name" value="HAAS"/>
    <property type="match status" value="1"/>
</dbReference>
<dbReference type="EMBL" id="FRCT01000026">
    <property type="protein sequence ID" value="SHM93145.1"/>
    <property type="molecule type" value="Genomic_DNA"/>
</dbReference>
<name>A0A1M7MPY8_RUMFL</name>
<reference evidence="2 3" key="1">
    <citation type="submission" date="2016-11" db="EMBL/GenBank/DDBJ databases">
        <authorList>
            <person name="Jaros S."/>
            <person name="Januszkiewicz K."/>
            <person name="Wedrychowicz H."/>
        </authorList>
    </citation>
    <scope>NUCLEOTIDE SEQUENCE [LARGE SCALE GENOMIC DNA]</scope>
    <source>
        <strain evidence="2 3">Y1</strain>
    </source>
</reference>
<dbReference type="Proteomes" id="UP000184394">
    <property type="component" value="Unassembled WGS sequence"/>
</dbReference>
<evidence type="ECO:0000256" key="1">
    <source>
        <dbReference type="SAM" id="Phobius"/>
    </source>
</evidence>
<feature type="transmembrane region" description="Helical" evidence="1">
    <location>
        <begin position="168"/>
        <end position="189"/>
    </location>
</feature>
<sequence>MNKLEFLTRLRNCLEKGGMNSDDINDALTYYEEVFLDAGFGKEEETAASMGSPEDVAVNILRESGIQISGPEAFAPQPPPAPAPMPQYQNPYPYQGAPVQQKSGNWGLKIFLGVITFPIWLPVLIVVVSVLFAFIVAAISIVFAFIATGIGLILGGIAALFEVPSIGLMLLGAGLIFTGIVLLICKPVINRAIPAMGRGIKGVCNWICGLFRKGGKVNG</sequence>
<accession>A0A1M7MPY8</accession>
<evidence type="ECO:0000313" key="2">
    <source>
        <dbReference type="EMBL" id="SHM93145.1"/>
    </source>
</evidence>
<dbReference type="AlphaFoldDB" id="A0A1M7MPY8"/>
<feature type="transmembrane region" description="Helical" evidence="1">
    <location>
        <begin position="141"/>
        <end position="161"/>
    </location>
</feature>